<feature type="transmembrane region" description="Helical" evidence="1">
    <location>
        <begin position="113"/>
        <end position="133"/>
    </location>
</feature>
<feature type="transmembrane region" description="Helical" evidence="1">
    <location>
        <begin position="6"/>
        <end position="25"/>
    </location>
</feature>
<dbReference type="PANTHER" id="PTHR38095">
    <property type="entry name" value="ANAEROBIC DIMETHYL SULFOXIDE REDUCTASE CHAIN YNFH"/>
    <property type="match status" value="1"/>
</dbReference>
<feature type="transmembrane region" description="Helical" evidence="1">
    <location>
        <begin position="37"/>
        <end position="61"/>
    </location>
</feature>
<accession>A0A0B9H1W1</accession>
<name>A0A0B9H1W1_9GAMM</name>
<dbReference type="EMBL" id="JWLZ01000171">
    <property type="protein sequence ID" value="KHT62787.1"/>
    <property type="molecule type" value="Genomic_DNA"/>
</dbReference>
<dbReference type="InterPro" id="IPR007059">
    <property type="entry name" value="DmsC"/>
</dbReference>
<dbReference type="Proteomes" id="UP000031278">
    <property type="component" value="Unassembled WGS sequence"/>
</dbReference>
<feature type="transmembrane region" description="Helical" evidence="1">
    <location>
        <begin position="172"/>
        <end position="193"/>
    </location>
</feature>
<keyword evidence="1" id="KW-0812">Transmembrane</keyword>
<reference evidence="2 3" key="1">
    <citation type="submission" date="2014-12" db="EMBL/GenBank/DDBJ databases">
        <title>Genome sequencing of Photobacterium gaetbulicola AD005a.</title>
        <authorList>
            <person name="Adrian T.G.S."/>
            <person name="Chan K.G."/>
        </authorList>
    </citation>
    <scope>NUCLEOTIDE SEQUENCE [LARGE SCALE GENOMIC DNA]</scope>
    <source>
        <strain evidence="2 3">AD005a</strain>
    </source>
</reference>
<feature type="transmembrane region" description="Helical" evidence="1">
    <location>
        <begin position="81"/>
        <end position="101"/>
    </location>
</feature>
<feature type="transmembrane region" description="Helical" evidence="1">
    <location>
        <begin position="145"/>
        <end position="165"/>
    </location>
</feature>
<protein>
    <recommendedName>
        <fullName evidence="4">Dimethyl sulfoxide reductase</fullName>
    </recommendedName>
</protein>
<evidence type="ECO:0000256" key="1">
    <source>
        <dbReference type="SAM" id="Phobius"/>
    </source>
</evidence>
<gene>
    <name evidence="2" type="ORF">RJ45_15700</name>
</gene>
<comment type="caution">
    <text evidence="2">The sequence shown here is derived from an EMBL/GenBank/DDBJ whole genome shotgun (WGS) entry which is preliminary data.</text>
</comment>
<organism evidence="2 3">
    <name type="scientific">Photobacterium gaetbulicola</name>
    <dbReference type="NCBI Taxonomy" id="1295392"/>
    <lineage>
        <taxon>Bacteria</taxon>
        <taxon>Pseudomonadati</taxon>
        <taxon>Pseudomonadota</taxon>
        <taxon>Gammaproteobacteria</taxon>
        <taxon>Vibrionales</taxon>
        <taxon>Vibrionaceae</taxon>
        <taxon>Photobacterium</taxon>
    </lineage>
</organism>
<dbReference type="Pfam" id="PF04976">
    <property type="entry name" value="DmsC"/>
    <property type="match status" value="1"/>
</dbReference>
<dbReference type="GO" id="GO:0019645">
    <property type="term" value="P:anaerobic electron transport chain"/>
    <property type="evidence" value="ECO:0007669"/>
    <property type="project" value="InterPro"/>
</dbReference>
<dbReference type="GO" id="GO:0009390">
    <property type="term" value="C:dimethyl sulfoxide reductase complex"/>
    <property type="evidence" value="ECO:0007669"/>
    <property type="project" value="TreeGrafter"/>
</dbReference>
<dbReference type="PANTHER" id="PTHR38095:SF3">
    <property type="entry name" value="ANAEROBIC DIMETHYL SULFOXIDE REDUCTASE, SUBUNIT C"/>
    <property type="match status" value="1"/>
</dbReference>
<dbReference type="RefSeq" id="WP_039464128.1">
    <property type="nucleotide sequence ID" value="NZ_JWLZ01000171.1"/>
</dbReference>
<evidence type="ECO:0000313" key="2">
    <source>
        <dbReference type="EMBL" id="KHT62787.1"/>
    </source>
</evidence>
<proteinExistence type="predicted"/>
<dbReference type="GO" id="GO:0005886">
    <property type="term" value="C:plasma membrane"/>
    <property type="evidence" value="ECO:0007669"/>
    <property type="project" value="TreeGrafter"/>
</dbReference>
<evidence type="ECO:0008006" key="4">
    <source>
        <dbReference type="Google" id="ProtNLM"/>
    </source>
</evidence>
<keyword evidence="1" id="KW-0472">Membrane</keyword>
<feature type="transmembrane region" description="Helical" evidence="1">
    <location>
        <begin position="205"/>
        <end position="224"/>
    </location>
</feature>
<dbReference type="AlphaFoldDB" id="A0A0B9H1W1"/>
<sequence length="259" mass="27182">MHELPLVFFTVLAQAAAGAYLILLLSQPLNGMDERKLSIGILVSMALLSVGMLVGMSHLGMPIRALNLLAGIGRSPMSNEILLGGAFAGFGVLVGLAGFYGKGTAAQRKALRWVTAGFAIAFVATIPKVYQLSTVAAWNTPHTTIQMLVSVFITGGALAAVLGAFRHGIAVSIAAVFVTLALRFDYITFVTGVEPVLAAQQSSLWVTQAIALLIGGALAFFALMKQKSASPILLSVCGLVIIAELVGRVSFYNLWSVTM</sequence>
<keyword evidence="1" id="KW-1133">Transmembrane helix</keyword>
<evidence type="ECO:0000313" key="3">
    <source>
        <dbReference type="Proteomes" id="UP000031278"/>
    </source>
</evidence>
<dbReference type="GO" id="GO:0009389">
    <property type="term" value="F:dimethyl sulfoxide reductase activity"/>
    <property type="evidence" value="ECO:0007669"/>
    <property type="project" value="TreeGrafter"/>
</dbReference>
<feature type="transmembrane region" description="Helical" evidence="1">
    <location>
        <begin position="231"/>
        <end position="255"/>
    </location>
</feature>